<evidence type="ECO:0000256" key="4">
    <source>
        <dbReference type="ARBA" id="ARBA00023163"/>
    </source>
</evidence>
<dbReference type="SMART" id="SM00353">
    <property type="entry name" value="HLH"/>
    <property type="match status" value="1"/>
</dbReference>
<dbReference type="InterPro" id="IPR011598">
    <property type="entry name" value="bHLH_dom"/>
</dbReference>
<dbReference type="EMBL" id="VEPZ02001693">
    <property type="protein sequence ID" value="KAE8662842.1"/>
    <property type="molecule type" value="Genomic_DNA"/>
</dbReference>
<dbReference type="PANTHER" id="PTHR46684:SF6">
    <property type="entry name" value="TRANSCRIPTION FACTOR FAMA"/>
    <property type="match status" value="1"/>
</dbReference>
<dbReference type="GO" id="GO:0003700">
    <property type="term" value="F:DNA-binding transcription factor activity"/>
    <property type="evidence" value="ECO:0007669"/>
    <property type="project" value="InterPro"/>
</dbReference>
<dbReference type="GO" id="GO:0010052">
    <property type="term" value="P:guard cell differentiation"/>
    <property type="evidence" value="ECO:0007669"/>
    <property type="project" value="InterPro"/>
</dbReference>
<evidence type="ECO:0000256" key="2">
    <source>
        <dbReference type="ARBA" id="ARBA00023015"/>
    </source>
</evidence>
<comment type="caution">
    <text evidence="7">The sequence shown here is derived from an EMBL/GenBank/DDBJ whole genome shotgun (WGS) entry which is preliminary data.</text>
</comment>
<dbReference type="PANTHER" id="PTHR46684">
    <property type="entry name" value="TRANSCRIPTION FACTOR FAMA"/>
    <property type="match status" value="1"/>
</dbReference>
<evidence type="ECO:0000256" key="3">
    <source>
        <dbReference type="ARBA" id="ARBA00023125"/>
    </source>
</evidence>
<dbReference type="PROSITE" id="PS50888">
    <property type="entry name" value="BHLH"/>
    <property type="match status" value="1"/>
</dbReference>
<dbReference type="InterPro" id="IPR036638">
    <property type="entry name" value="HLH_DNA-bd_sf"/>
</dbReference>
<dbReference type="GO" id="GO:0045893">
    <property type="term" value="P:positive regulation of DNA-templated transcription"/>
    <property type="evidence" value="ECO:0007669"/>
    <property type="project" value="TreeGrafter"/>
</dbReference>
<dbReference type="GO" id="GO:0046983">
    <property type="term" value="F:protein dimerization activity"/>
    <property type="evidence" value="ECO:0007669"/>
    <property type="project" value="InterPro"/>
</dbReference>
<keyword evidence="3" id="KW-0238">DNA-binding</keyword>
<keyword evidence="5" id="KW-0539">Nucleus</keyword>
<keyword evidence="4" id="KW-0804">Transcription</keyword>
<dbReference type="Gene3D" id="4.10.280.10">
    <property type="entry name" value="Helix-loop-helix DNA-binding domain"/>
    <property type="match status" value="1"/>
</dbReference>
<evidence type="ECO:0000256" key="1">
    <source>
        <dbReference type="ARBA" id="ARBA00004123"/>
    </source>
</evidence>
<sequence length="198" mass="22334">MISMALETVVFQQDPFSCDCHLKDSLSLKQNDESTWAKSRGFGFGATCSSSDHNGFSAAKSAPPCRRKRWRRDGVKNREEVEHQRMNHIIVERKRRKQMNDYLGVLKSLMPASYVQRGDQASIIGGAIDYVKGVGTASSIFRITENKGKKLRELHRFFHFLGILLLSQIEDGCTVSSVNEIAEAIYEMVGRFQEESPG</sequence>
<organism evidence="7 8">
    <name type="scientific">Hibiscus syriacus</name>
    <name type="common">Rose of Sharon</name>
    <dbReference type="NCBI Taxonomy" id="106335"/>
    <lineage>
        <taxon>Eukaryota</taxon>
        <taxon>Viridiplantae</taxon>
        <taxon>Streptophyta</taxon>
        <taxon>Embryophyta</taxon>
        <taxon>Tracheophyta</taxon>
        <taxon>Spermatophyta</taxon>
        <taxon>Magnoliopsida</taxon>
        <taxon>eudicotyledons</taxon>
        <taxon>Gunneridae</taxon>
        <taxon>Pentapetalae</taxon>
        <taxon>rosids</taxon>
        <taxon>malvids</taxon>
        <taxon>Malvales</taxon>
        <taxon>Malvaceae</taxon>
        <taxon>Malvoideae</taxon>
        <taxon>Hibiscus</taxon>
    </lineage>
</organism>
<dbReference type="GO" id="GO:0003677">
    <property type="term" value="F:DNA binding"/>
    <property type="evidence" value="ECO:0007669"/>
    <property type="project" value="UniProtKB-KW"/>
</dbReference>
<protein>
    <recommendedName>
        <fullName evidence="6">BHLH domain-containing protein</fullName>
    </recommendedName>
</protein>
<accession>A0A6A2WPW2</accession>
<gene>
    <name evidence="7" type="ORF">F3Y22_tig00113124pilonHSYRG00197</name>
</gene>
<evidence type="ECO:0000259" key="6">
    <source>
        <dbReference type="PROSITE" id="PS50888"/>
    </source>
</evidence>
<proteinExistence type="predicted"/>
<evidence type="ECO:0000313" key="8">
    <source>
        <dbReference type="Proteomes" id="UP000436088"/>
    </source>
</evidence>
<dbReference type="InterPro" id="IPR044283">
    <property type="entry name" value="FAMA/SPEECHLESS/MUTE-like"/>
</dbReference>
<reference evidence="7" key="1">
    <citation type="submission" date="2019-09" db="EMBL/GenBank/DDBJ databases">
        <title>Draft genome information of white flower Hibiscus syriacus.</title>
        <authorList>
            <person name="Kim Y.-M."/>
        </authorList>
    </citation>
    <scope>NUCLEOTIDE SEQUENCE [LARGE SCALE GENOMIC DNA]</scope>
    <source>
        <strain evidence="7">YM2019G1</strain>
    </source>
</reference>
<name>A0A6A2WPW2_HIBSY</name>
<feature type="domain" description="BHLH" evidence="6">
    <location>
        <begin position="83"/>
        <end position="134"/>
    </location>
</feature>
<dbReference type="SUPFAM" id="SSF47459">
    <property type="entry name" value="HLH, helix-loop-helix DNA-binding domain"/>
    <property type="match status" value="1"/>
</dbReference>
<comment type="subcellular location">
    <subcellularLocation>
        <location evidence="1">Nucleus</location>
    </subcellularLocation>
</comment>
<keyword evidence="2" id="KW-0805">Transcription regulation</keyword>
<keyword evidence="8" id="KW-1185">Reference proteome</keyword>
<dbReference type="Proteomes" id="UP000436088">
    <property type="component" value="Unassembled WGS sequence"/>
</dbReference>
<dbReference type="Pfam" id="PF00010">
    <property type="entry name" value="HLH"/>
    <property type="match status" value="1"/>
</dbReference>
<evidence type="ECO:0000256" key="5">
    <source>
        <dbReference type="ARBA" id="ARBA00023242"/>
    </source>
</evidence>
<dbReference type="AlphaFoldDB" id="A0A6A2WPW2"/>
<dbReference type="GO" id="GO:0005634">
    <property type="term" value="C:nucleus"/>
    <property type="evidence" value="ECO:0007669"/>
    <property type="project" value="UniProtKB-SubCell"/>
</dbReference>
<evidence type="ECO:0000313" key="7">
    <source>
        <dbReference type="EMBL" id="KAE8662842.1"/>
    </source>
</evidence>